<organism evidence="6 7">
    <name type="scientific">Nocardioides silvaticus</name>
    <dbReference type="NCBI Taxonomy" id="2201891"/>
    <lineage>
        <taxon>Bacteria</taxon>
        <taxon>Bacillati</taxon>
        <taxon>Actinomycetota</taxon>
        <taxon>Actinomycetes</taxon>
        <taxon>Propionibacteriales</taxon>
        <taxon>Nocardioidaceae</taxon>
        <taxon>Nocardioides</taxon>
    </lineage>
</organism>
<feature type="compositionally biased region" description="Basic and acidic residues" evidence="5">
    <location>
        <begin position="7"/>
        <end position="18"/>
    </location>
</feature>
<evidence type="ECO:0000313" key="7">
    <source>
        <dbReference type="Proteomes" id="UP000245507"/>
    </source>
</evidence>
<gene>
    <name evidence="6" type="ORF">DJ010_07170</name>
</gene>
<dbReference type="PANTHER" id="PTHR30168">
    <property type="entry name" value="PUTATIVE MEMBRANE PROTEIN YPFJ"/>
    <property type="match status" value="1"/>
</dbReference>
<evidence type="ECO:0000256" key="3">
    <source>
        <dbReference type="ARBA" id="ARBA00022989"/>
    </source>
</evidence>
<dbReference type="EMBL" id="QGDD01000002">
    <property type="protein sequence ID" value="PWN04066.1"/>
    <property type="molecule type" value="Genomic_DNA"/>
</dbReference>
<keyword evidence="2" id="KW-0812">Transmembrane</keyword>
<dbReference type="PANTHER" id="PTHR30168:SF0">
    <property type="entry name" value="INNER MEMBRANE PROTEIN"/>
    <property type="match status" value="1"/>
</dbReference>
<reference evidence="6 7" key="1">
    <citation type="submission" date="2018-05" db="EMBL/GenBank/DDBJ databases">
        <title>Nocardioides silvaticus genome.</title>
        <authorList>
            <person name="Li C."/>
            <person name="Wang G."/>
        </authorList>
    </citation>
    <scope>NUCLEOTIDE SEQUENCE [LARGE SCALE GENOMIC DNA]</scope>
    <source>
        <strain evidence="6 7">CCTCC AB 2018079</strain>
    </source>
</reference>
<dbReference type="AlphaFoldDB" id="A0A316TWT5"/>
<evidence type="ECO:0000256" key="5">
    <source>
        <dbReference type="SAM" id="MobiDB-lite"/>
    </source>
</evidence>
<evidence type="ECO:0000256" key="4">
    <source>
        <dbReference type="ARBA" id="ARBA00023136"/>
    </source>
</evidence>
<dbReference type="InterPro" id="IPR007343">
    <property type="entry name" value="Uncharacterised_pept_Zn_put"/>
</dbReference>
<comment type="caution">
    <text evidence="6">The sequence shown here is derived from an EMBL/GenBank/DDBJ whole genome shotgun (WGS) entry which is preliminary data.</text>
</comment>
<evidence type="ECO:0000256" key="1">
    <source>
        <dbReference type="ARBA" id="ARBA00004167"/>
    </source>
</evidence>
<evidence type="ECO:0000313" key="6">
    <source>
        <dbReference type="EMBL" id="PWN04066.1"/>
    </source>
</evidence>
<dbReference type="OrthoDB" id="9774900at2"/>
<dbReference type="Pfam" id="PF04228">
    <property type="entry name" value="Zn_peptidase"/>
    <property type="match status" value="1"/>
</dbReference>
<name>A0A316TWT5_9ACTN</name>
<keyword evidence="3" id="KW-1133">Transmembrane helix</keyword>
<evidence type="ECO:0000256" key="2">
    <source>
        <dbReference type="ARBA" id="ARBA00022692"/>
    </source>
</evidence>
<keyword evidence="7" id="KW-1185">Reference proteome</keyword>
<dbReference type="Proteomes" id="UP000245507">
    <property type="component" value="Unassembled WGS sequence"/>
</dbReference>
<protein>
    <submittedName>
        <fullName evidence="6">Peptidase</fullName>
    </submittedName>
</protein>
<accession>A0A316TWT5</accession>
<comment type="subcellular location">
    <subcellularLocation>
        <location evidence="1">Membrane</location>
        <topology evidence="1">Single-pass membrane protein</topology>
    </subcellularLocation>
</comment>
<dbReference type="GO" id="GO:0016020">
    <property type="term" value="C:membrane"/>
    <property type="evidence" value="ECO:0007669"/>
    <property type="project" value="UniProtKB-SubCell"/>
</dbReference>
<sequence length="311" mass="32992">MRFNPKARLDRSRVRDVGRSGGGGATGMRIPIPGGIGGKGGIGGLVLVIALVILAQCTGIDILGGGSGGGSASNAPKLLTYDACESGGDANDNRDCARVATENTLTGFWESQDIDGFRPVDGLYTFSGSVSTGCGNASSDVGPFYCPPDESIYLDTRFFDQVLEDQLGGPDGLFVEMYVLAHEYGHHISNVIGDMARVKSQQTGPESPGVRLELQADCFAGMWAKAAPTIEDDNGEVIISEITEQDLKLGLDAAAAVGDDYIQRKTQGQVQEEAWTHGSSAQRQYWFTVGYEADSMEDCATFDVDSVQVPR</sequence>
<keyword evidence="4" id="KW-0472">Membrane</keyword>
<proteinExistence type="predicted"/>
<feature type="region of interest" description="Disordered" evidence="5">
    <location>
        <begin position="1"/>
        <end position="25"/>
    </location>
</feature>